<dbReference type="STRING" id="1367847.JCM7686_2581"/>
<protein>
    <submittedName>
        <fullName evidence="1">Uncharacterized protein</fullName>
    </submittedName>
</protein>
<dbReference type="KEGG" id="pami:JCM7686_2581"/>
<reference evidence="1 2" key="1">
    <citation type="journal article" date="2014" name="BMC Genomics">
        <title>Architecture and functions of a multipartite genome of the methylotrophic bacterium Paracoccus aminophilus JCM 7686, containing primary and secondary chromids.</title>
        <authorList>
            <person name="Dziewit L."/>
            <person name="Czarnecki J."/>
            <person name="Wibberg D."/>
            <person name="Radlinska M."/>
            <person name="Mrozek P."/>
            <person name="Szymczak M."/>
            <person name="Schluter A."/>
            <person name="Puhler A."/>
            <person name="Bartosik D."/>
        </authorList>
    </citation>
    <scope>NUCLEOTIDE SEQUENCE [LARGE SCALE GENOMIC DNA]</scope>
    <source>
        <strain evidence="1">JCM 7686</strain>
    </source>
</reference>
<dbReference type="Proteomes" id="UP000015480">
    <property type="component" value="Chromosome"/>
</dbReference>
<name>S5XQJ1_PARAH</name>
<proteinExistence type="predicted"/>
<evidence type="ECO:0000313" key="2">
    <source>
        <dbReference type="Proteomes" id="UP000015480"/>
    </source>
</evidence>
<sequence>MIVAAALTLGLAACGRAPTDDVLRGGVLARTDLHRTTELPPASIRSVARKDAGWRLIYHPAAAPADAEQKAAAALCLLEKNRPTRIDLLPMSAPEDDPGARMIDVICG</sequence>
<dbReference type="PATRIC" id="fig|1367847.3.peg.2586"/>
<keyword evidence="2" id="KW-1185">Reference proteome</keyword>
<dbReference type="EMBL" id="CP006650">
    <property type="protein sequence ID" value="AGT09649.1"/>
    <property type="molecule type" value="Genomic_DNA"/>
</dbReference>
<evidence type="ECO:0000313" key="1">
    <source>
        <dbReference type="EMBL" id="AGT09649.1"/>
    </source>
</evidence>
<dbReference type="HOGENOM" id="CLU_2194408_0_0_5"/>
<gene>
    <name evidence="1" type="ORF">JCM7686_2581</name>
</gene>
<dbReference type="eggNOG" id="ENOG50301E2">
    <property type="taxonomic scope" value="Bacteria"/>
</dbReference>
<accession>S5XQJ1</accession>
<organism evidence="1 2">
    <name type="scientific">Paracoccus aminophilus JCM 7686</name>
    <dbReference type="NCBI Taxonomy" id="1367847"/>
    <lineage>
        <taxon>Bacteria</taxon>
        <taxon>Pseudomonadati</taxon>
        <taxon>Pseudomonadota</taxon>
        <taxon>Alphaproteobacteria</taxon>
        <taxon>Rhodobacterales</taxon>
        <taxon>Paracoccaceae</taxon>
        <taxon>Paracoccus</taxon>
    </lineage>
</organism>
<dbReference type="AlphaFoldDB" id="S5XQJ1"/>